<keyword evidence="2" id="KW-1185">Reference proteome</keyword>
<name>A0A7W6MG66_9HYPH</name>
<proteinExistence type="predicted"/>
<dbReference type="Proteomes" id="UP000524492">
    <property type="component" value="Unassembled WGS sequence"/>
</dbReference>
<accession>A0A7W6MG66</accession>
<comment type="caution">
    <text evidence="1">The sequence shown here is derived from an EMBL/GenBank/DDBJ whole genome shotgun (WGS) entry which is preliminary data.</text>
</comment>
<evidence type="ECO:0000313" key="2">
    <source>
        <dbReference type="Proteomes" id="UP000524492"/>
    </source>
</evidence>
<gene>
    <name evidence="1" type="ORF">GGD53_002070</name>
</gene>
<organism evidence="1 2">
    <name type="scientific">Rhizobium aethiopicum</name>
    <dbReference type="NCBI Taxonomy" id="1138170"/>
    <lineage>
        <taxon>Bacteria</taxon>
        <taxon>Pseudomonadati</taxon>
        <taxon>Pseudomonadota</taxon>
        <taxon>Alphaproteobacteria</taxon>
        <taxon>Hyphomicrobiales</taxon>
        <taxon>Rhizobiaceae</taxon>
        <taxon>Rhizobium/Agrobacterium group</taxon>
        <taxon>Rhizobium</taxon>
    </lineage>
</organism>
<protein>
    <submittedName>
        <fullName evidence="1">Putative membrane protein YqiK</fullName>
    </submittedName>
</protein>
<dbReference type="EMBL" id="JACIFV010000005">
    <property type="protein sequence ID" value="MBB4191917.1"/>
    <property type="molecule type" value="Genomic_DNA"/>
</dbReference>
<dbReference type="PROSITE" id="PS00430">
    <property type="entry name" value="TONB_DEPENDENT_REC_1"/>
    <property type="match status" value="1"/>
</dbReference>
<evidence type="ECO:0000313" key="1">
    <source>
        <dbReference type="EMBL" id="MBB4191917.1"/>
    </source>
</evidence>
<dbReference type="AlphaFoldDB" id="A0A7W6MG66"/>
<reference evidence="1 2" key="1">
    <citation type="submission" date="2020-08" db="EMBL/GenBank/DDBJ databases">
        <title>Genomic Encyclopedia of Type Strains, Phase IV (KMG-V): Genome sequencing to study the core and pangenomes of soil and plant-associated prokaryotes.</title>
        <authorList>
            <person name="Whitman W."/>
        </authorList>
    </citation>
    <scope>NUCLEOTIDE SEQUENCE [LARGE SCALE GENOMIC DNA]</scope>
    <source>
        <strain evidence="1 2">SEMIA 4074</strain>
    </source>
</reference>
<sequence>MARTASHILIQLRERQIAVEKVETYKLQEAAAIQERTLREKEALAEQQAKITTSALTIEISQNEGKAQLARTRQQAETIQVTAKVEAEKVRLAGLGEADRIRAIALADAERIKATGLADAQKVRAVGLVEAEATEKKVAAFGGPDYQLHSQVLMRFAEAIENGKLPLVPQIQIAGAGGDKGGANGLVEMMLSMLVADRLGRQGAPAMVPAPAE</sequence>
<dbReference type="InterPro" id="IPR010916">
    <property type="entry name" value="TonB_box_CS"/>
</dbReference>